<proteinExistence type="predicted"/>
<reference evidence="2" key="1">
    <citation type="submission" date="2019-09" db="UniProtKB">
        <authorList>
            <consortium name="WormBaseParasite"/>
        </authorList>
    </citation>
    <scope>IDENTIFICATION</scope>
</reference>
<keyword evidence="1" id="KW-1185">Reference proteome</keyword>
<dbReference type="InterPro" id="IPR021109">
    <property type="entry name" value="Peptidase_aspartic_dom_sf"/>
</dbReference>
<evidence type="ECO:0000313" key="2">
    <source>
        <dbReference type="WBParaSite" id="HPBE_0000224101-mRNA-1"/>
    </source>
</evidence>
<accession>A0A183F7U9</accession>
<sequence length="145" mass="16017">LSSPAEDSWLSLLSRIKGPFYQLGFSPTNLLQATRALYQDNIIAVRNKSTTTGDFFFQESSVSCATGVAGVPIELVGCAPIRFQIVKSYNIILGNDFLSRLPKWNIDIAERKLRIGSSTINIMVMQPRSGRIREPANEDAVVRVA</sequence>
<dbReference type="WBParaSite" id="HPBE_0000224101-mRNA-1">
    <property type="protein sequence ID" value="HPBE_0000224101-mRNA-1"/>
    <property type="gene ID" value="HPBE_0000224101"/>
</dbReference>
<dbReference type="Gene3D" id="2.40.70.10">
    <property type="entry name" value="Acid Proteases"/>
    <property type="match status" value="1"/>
</dbReference>
<dbReference type="Proteomes" id="UP000050761">
    <property type="component" value="Unassembled WGS sequence"/>
</dbReference>
<dbReference type="AlphaFoldDB" id="A0A183F7U9"/>
<evidence type="ECO:0000313" key="1">
    <source>
        <dbReference type="Proteomes" id="UP000050761"/>
    </source>
</evidence>
<organism evidence="1 2">
    <name type="scientific">Heligmosomoides polygyrus</name>
    <name type="common">Parasitic roundworm</name>
    <dbReference type="NCBI Taxonomy" id="6339"/>
    <lineage>
        <taxon>Eukaryota</taxon>
        <taxon>Metazoa</taxon>
        <taxon>Ecdysozoa</taxon>
        <taxon>Nematoda</taxon>
        <taxon>Chromadorea</taxon>
        <taxon>Rhabditida</taxon>
        <taxon>Rhabditina</taxon>
        <taxon>Rhabditomorpha</taxon>
        <taxon>Strongyloidea</taxon>
        <taxon>Heligmosomidae</taxon>
        <taxon>Heligmosomoides</taxon>
    </lineage>
</organism>
<protein>
    <submittedName>
        <fullName evidence="2">Asp_protease domain-containing protein</fullName>
    </submittedName>
</protein>
<name>A0A183F7U9_HELPZ</name>